<dbReference type="GO" id="GO:0003755">
    <property type="term" value="F:peptidyl-prolyl cis-trans isomerase activity"/>
    <property type="evidence" value="ECO:0007669"/>
    <property type="project" value="UniProtKB-KW"/>
</dbReference>
<dbReference type="PANTHER" id="PTHR47529:SF1">
    <property type="entry name" value="PERIPLASMIC CHAPERONE PPID"/>
    <property type="match status" value="1"/>
</dbReference>
<keyword evidence="8" id="KW-0143">Chaperone</keyword>
<comment type="similarity">
    <text evidence="11">Belongs to the PpiD chaperone family.</text>
</comment>
<dbReference type="PANTHER" id="PTHR47529">
    <property type="entry name" value="PEPTIDYL-PROLYL CIS-TRANS ISOMERASE D"/>
    <property type="match status" value="1"/>
</dbReference>
<reference evidence="18 19" key="1">
    <citation type="submission" date="2018-07" db="EMBL/GenBank/DDBJ databases">
        <title>Venubactetium sediminum gen. nov., sp. nov., isolated from a marine solar saltern.</title>
        <authorList>
            <person name="Wang S."/>
        </authorList>
    </citation>
    <scope>NUCLEOTIDE SEQUENCE [LARGE SCALE GENOMIC DNA]</scope>
    <source>
        <strain evidence="18 19">WD2A32</strain>
    </source>
</reference>
<dbReference type="Gene3D" id="3.10.50.40">
    <property type="match status" value="1"/>
</dbReference>
<dbReference type="PROSITE" id="PS50198">
    <property type="entry name" value="PPIC_PPIASE_2"/>
    <property type="match status" value="1"/>
</dbReference>
<dbReference type="AlphaFoldDB" id="A0A369TB78"/>
<evidence type="ECO:0000256" key="15">
    <source>
        <dbReference type="SAM" id="MobiDB-lite"/>
    </source>
</evidence>
<keyword evidence="7 16" id="KW-0472">Membrane</keyword>
<dbReference type="Pfam" id="PF13145">
    <property type="entry name" value="Rotamase_2"/>
    <property type="match status" value="2"/>
</dbReference>
<dbReference type="Proteomes" id="UP000253941">
    <property type="component" value="Unassembled WGS sequence"/>
</dbReference>
<evidence type="ECO:0000256" key="14">
    <source>
        <dbReference type="PROSITE-ProRule" id="PRU00278"/>
    </source>
</evidence>
<evidence type="ECO:0000259" key="17">
    <source>
        <dbReference type="PROSITE" id="PS50198"/>
    </source>
</evidence>
<evidence type="ECO:0000256" key="8">
    <source>
        <dbReference type="ARBA" id="ARBA00023186"/>
    </source>
</evidence>
<gene>
    <name evidence="18" type="ORF">DRB17_09775</name>
</gene>
<sequence>MQSGLRRTVAKWTTVALFGLLIASFALWGIGDIFRGGAQGTAVMQVGDAEISQNEFARTFQREFSRVRQRLGGELDIETAKSMGLVDQIVRQTITRELFTQQAKDMGLLVADEQVVQEIRQQPSFQNSTGGFDRRVFETTLRRAGYSEAQYVDEVRGNIHRQRLVETATGGLRVPEALAATLYRYRNEKRVATYAEIERDSFKADEPSESELRTYYEENGDAFMAPAYREVTLVHLKADDLLDEVQVTEEDLREAYESRKSSLGSPERRHIEQIVFDDKAKAEAAAERAHGGEDFAAVAEDMTGQAPIDLGASTREDMLPGLVDSVFALSEGDVSAPIETTLGWHIVKVNKVEEGSSPSFEEARDQLRKDLARNKAVDSLVELANRLDDSLAGGARLEEAAAEVGAELRHIPAISRDGNTPDGNAVENLPEKQTFLETAFNTPEGQQSLLRETAAGDYFVLRVDGVTPEQRRPFAEVEEKVRERFLRDARQEKARDLAQTIVKSVEGGASLAQAAKTAGLQTQTSKPLGRRPSPESSPAELAIAGALFELKPGEATTSSTEKGVVVAALSEIQKADPSAHPSEVESLRQQVAQSMRNDLLSQFANSLQQMHEVQVNRGRLEQVVNRFQ</sequence>
<evidence type="ECO:0000313" key="18">
    <source>
        <dbReference type="EMBL" id="RDD62112.1"/>
    </source>
</evidence>
<protein>
    <recommendedName>
        <fullName evidence="2">Parvulin-like PPIase</fullName>
    </recommendedName>
    <alternativeName>
        <fullName evidence="9">Peptidyl-prolyl cis-trans isomerase plp</fullName>
    </alternativeName>
    <alternativeName>
        <fullName evidence="12">Periplasmic chaperone PpiD</fullName>
    </alternativeName>
    <alternativeName>
        <fullName evidence="13">Periplasmic folding chaperone</fullName>
    </alternativeName>
    <alternativeName>
        <fullName evidence="10">Rotamase plp</fullName>
    </alternativeName>
</protein>
<keyword evidence="14" id="KW-0697">Rotamase</keyword>
<keyword evidence="5 16" id="KW-0812">Transmembrane</keyword>
<dbReference type="Pfam" id="PF13624">
    <property type="entry name" value="SurA_N_3"/>
    <property type="match status" value="1"/>
</dbReference>
<keyword evidence="6 16" id="KW-1133">Transmembrane helix</keyword>
<evidence type="ECO:0000256" key="5">
    <source>
        <dbReference type="ARBA" id="ARBA00022692"/>
    </source>
</evidence>
<accession>A0A369TB78</accession>
<name>A0A369TB78_9PROT</name>
<keyword evidence="4" id="KW-0997">Cell inner membrane</keyword>
<evidence type="ECO:0000256" key="9">
    <source>
        <dbReference type="ARBA" id="ARBA00030642"/>
    </source>
</evidence>
<dbReference type="InterPro" id="IPR046357">
    <property type="entry name" value="PPIase_dom_sf"/>
</dbReference>
<evidence type="ECO:0000256" key="4">
    <source>
        <dbReference type="ARBA" id="ARBA00022519"/>
    </source>
</evidence>
<keyword evidence="3" id="KW-1003">Cell membrane</keyword>
<evidence type="ECO:0000256" key="2">
    <source>
        <dbReference type="ARBA" id="ARBA00018370"/>
    </source>
</evidence>
<evidence type="ECO:0000256" key="11">
    <source>
        <dbReference type="ARBA" id="ARBA00038408"/>
    </source>
</evidence>
<comment type="caution">
    <text evidence="18">The sequence shown here is derived from an EMBL/GenBank/DDBJ whole genome shotgun (WGS) entry which is preliminary data.</text>
</comment>
<dbReference type="Gene3D" id="1.10.4030.10">
    <property type="entry name" value="Porin chaperone SurA, peptide-binding domain"/>
    <property type="match status" value="1"/>
</dbReference>
<feature type="region of interest" description="Disordered" evidence="15">
    <location>
        <begin position="516"/>
        <end position="538"/>
    </location>
</feature>
<evidence type="ECO:0000256" key="16">
    <source>
        <dbReference type="SAM" id="Phobius"/>
    </source>
</evidence>
<comment type="subcellular location">
    <subcellularLocation>
        <location evidence="1">Cell inner membrane</location>
        <topology evidence="1">Single-pass type II membrane protein</topology>
        <orientation evidence="1">Periplasmic side</orientation>
    </subcellularLocation>
</comment>
<dbReference type="SUPFAM" id="SSF54534">
    <property type="entry name" value="FKBP-like"/>
    <property type="match status" value="1"/>
</dbReference>
<evidence type="ECO:0000256" key="1">
    <source>
        <dbReference type="ARBA" id="ARBA00004382"/>
    </source>
</evidence>
<evidence type="ECO:0000256" key="13">
    <source>
        <dbReference type="ARBA" id="ARBA00042775"/>
    </source>
</evidence>
<evidence type="ECO:0000256" key="10">
    <source>
        <dbReference type="ARBA" id="ARBA00031484"/>
    </source>
</evidence>
<feature type="transmembrane region" description="Helical" evidence="16">
    <location>
        <begin position="12"/>
        <end position="31"/>
    </location>
</feature>
<evidence type="ECO:0000256" key="7">
    <source>
        <dbReference type="ARBA" id="ARBA00023136"/>
    </source>
</evidence>
<proteinExistence type="inferred from homology"/>
<evidence type="ECO:0000256" key="3">
    <source>
        <dbReference type="ARBA" id="ARBA00022475"/>
    </source>
</evidence>
<dbReference type="EMBL" id="QPMH01000007">
    <property type="protein sequence ID" value="RDD62112.1"/>
    <property type="molecule type" value="Genomic_DNA"/>
</dbReference>
<dbReference type="SUPFAM" id="SSF109998">
    <property type="entry name" value="Triger factor/SurA peptide-binding domain-like"/>
    <property type="match status" value="1"/>
</dbReference>
<evidence type="ECO:0000256" key="6">
    <source>
        <dbReference type="ARBA" id="ARBA00022989"/>
    </source>
</evidence>
<dbReference type="InterPro" id="IPR052029">
    <property type="entry name" value="PpiD_chaperone"/>
</dbReference>
<dbReference type="RefSeq" id="WP_114582010.1">
    <property type="nucleotide sequence ID" value="NZ_QPMH01000007.1"/>
</dbReference>
<evidence type="ECO:0000313" key="19">
    <source>
        <dbReference type="Proteomes" id="UP000253941"/>
    </source>
</evidence>
<dbReference type="InterPro" id="IPR000297">
    <property type="entry name" value="PPIase_PpiC"/>
</dbReference>
<keyword evidence="14" id="KW-0413">Isomerase</keyword>
<feature type="domain" description="PpiC" evidence="17">
    <location>
        <begin position="266"/>
        <end position="351"/>
    </location>
</feature>
<dbReference type="InterPro" id="IPR027304">
    <property type="entry name" value="Trigger_fact/SurA_dom_sf"/>
</dbReference>
<evidence type="ECO:0000256" key="12">
    <source>
        <dbReference type="ARBA" id="ARBA00040743"/>
    </source>
</evidence>
<keyword evidence="19" id="KW-1185">Reference proteome</keyword>
<dbReference type="GO" id="GO:0005886">
    <property type="term" value="C:plasma membrane"/>
    <property type="evidence" value="ECO:0007669"/>
    <property type="project" value="UniProtKB-SubCell"/>
</dbReference>
<organism evidence="18 19">
    <name type="scientific">Ferruginivarius sediminum</name>
    <dbReference type="NCBI Taxonomy" id="2661937"/>
    <lineage>
        <taxon>Bacteria</taxon>
        <taxon>Pseudomonadati</taxon>
        <taxon>Pseudomonadota</taxon>
        <taxon>Alphaproteobacteria</taxon>
        <taxon>Rhodospirillales</taxon>
        <taxon>Rhodospirillaceae</taxon>
        <taxon>Ferruginivarius</taxon>
    </lineage>
</organism>